<feature type="region of interest" description="Disordered" evidence="1">
    <location>
        <begin position="274"/>
        <end position="297"/>
    </location>
</feature>
<dbReference type="InterPro" id="IPR037068">
    <property type="entry name" value="DNA_primase_core_N_sf"/>
</dbReference>
<dbReference type="InterPro" id="IPR006171">
    <property type="entry name" value="TOPRIM_dom"/>
</dbReference>
<dbReference type="AlphaFoldDB" id="A0A3B0RTW7"/>
<dbReference type="SMART" id="SM00493">
    <property type="entry name" value="TOPRIM"/>
    <property type="match status" value="1"/>
</dbReference>
<dbReference type="GO" id="GO:0005737">
    <property type="term" value="C:cytoplasm"/>
    <property type="evidence" value="ECO:0007669"/>
    <property type="project" value="TreeGrafter"/>
</dbReference>
<dbReference type="SUPFAM" id="SSF56731">
    <property type="entry name" value="DNA primase core"/>
    <property type="match status" value="1"/>
</dbReference>
<proteinExistence type="predicted"/>
<dbReference type="InterPro" id="IPR034151">
    <property type="entry name" value="TOPRIM_DnaG_bac"/>
</dbReference>
<dbReference type="GO" id="GO:0016779">
    <property type="term" value="F:nucleotidyltransferase activity"/>
    <property type="evidence" value="ECO:0007669"/>
    <property type="project" value="UniProtKB-KW"/>
</dbReference>
<dbReference type="GO" id="GO:0006269">
    <property type="term" value="P:DNA replication, synthesis of primer"/>
    <property type="evidence" value="ECO:0007669"/>
    <property type="project" value="TreeGrafter"/>
</dbReference>
<feature type="domain" description="Toprim" evidence="2">
    <location>
        <begin position="102"/>
        <end position="181"/>
    </location>
</feature>
<sequence length="440" mass="48185">LGYSPDEWEALVGRLRDVGIREDVMLKAGLASRSQHGSLIDRFRGRVMFPIFDIRGDAVGFGARILEGDGPKYLNSSESPIYHKSRLLYGLNWAKSDIVRADTSVVVEGYTDVIGMHIAGMPTAVATCGTALGEEHLDLLRRFSERVVFAFDADEAGAGAALRGFDRSVPGDLDLRVAVLPEGKDPADVVANGDIDKLRDAVAGSIPLIQFRIDSELALFDLDEPEARARAVRGAAAVIAMHPDPVTRHEYAVMVSRKTGVDLAYVEQAMRASIRSSGRTDDVREPPPQETSTPAPVRSPLYRTELELIRVMLANDARLADLELTADLFASDETVEMFSRVAEVADGVHPGDPLELGAAIGSDESPIAARLRELALDQRPLSDPAELVARLEVGEIDVEIASVRRNLQLIDRDADTQGYSELWQRLIALEQDKRNRRSDR</sequence>
<dbReference type="CDD" id="cd03364">
    <property type="entry name" value="TOPRIM_DnaG_primases"/>
    <property type="match status" value="1"/>
</dbReference>
<dbReference type="PANTHER" id="PTHR30313">
    <property type="entry name" value="DNA PRIMASE"/>
    <property type="match status" value="1"/>
</dbReference>
<dbReference type="PANTHER" id="PTHR30313:SF2">
    <property type="entry name" value="DNA PRIMASE"/>
    <property type="match status" value="1"/>
</dbReference>
<dbReference type="InterPro" id="IPR019475">
    <property type="entry name" value="DNA_primase_DnaB-bd"/>
</dbReference>
<dbReference type="Pfam" id="PF10410">
    <property type="entry name" value="DnaB_bind"/>
    <property type="match status" value="1"/>
</dbReference>
<organism evidence="3">
    <name type="scientific">hydrothermal vent metagenome</name>
    <dbReference type="NCBI Taxonomy" id="652676"/>
    <lineage>
        <taxon>unclassified sequences</taxon>
        <taxon>metagenomes</taxon>
        <taxon>ecological metagenomes</taxon>
    </lineage>
</organism>
<protein>
    <submittedName>
        <fullName evidence="3">DNA primase</fullName>
        <ecNumber evidence="3">2.7.7.-</ecNumber>
    </submittedName>
</protein>
<dbReference type="EC" id="2.7.7.-" evidence="3"/>
<dbReference type="Gene3D" id="3.90.980.10">
    <property type="entry name" value="DNA primase, catalytic core, N-terminal domain"/>
    <property type="match status" value="1"/>
</dbReference>
<dbReference type="Gene3D" id="3.40.1360.10">
    <property type="match status" value="1"/>
</dbReference>
<reference evidence="3" key="1">
    <citation type="submission" date="2018-06" db="EMBL/GenBank/DDBJ databases">
        <authorList>
            <person name="Zhirakovskaya E."/>
        </authorList>
    </citation>
    <scope>NUCLEOTIDE SEQUENCE</scope>
</reference>
<dbReference type="EMBL" id="UOEI01000201">
    <property type="protein sequence ID" value="VAV97214.1"/>
    <property type="molecule type" value="Genomic_DNA"/>
</dbReference>
<feature type="non-terminal residue" evidence="3">
    <location>
        <position position="1"/>
    </location>
</feature>
<dbReference type="PROSITE" id="PS50880">
    <property type="entry name" value="TOPRIM"/>
    <property type="match status" value="1"/>
</dbReference>
<dbReference type="Pfam" id="PF13155">
    <property type="entry name" value="Toprim_2"/>
    <property type="match status" value="1"/>
</dbReference>
<name>A0A3B0RTW7_9ZZZZ</name>
<keyword evidence="3" id="KW-0808">Transferase</keyword>
<evidence type="ECO:0000256" key="1">
    <source>
        <dbReference type="SAM" id="MobiDB-lite"/>
    </source>
</evidence>
<feature type="compositionally biased region" description="Basic and acidic residues" evidence="1">
    <location>
        <begin position="278"/>
        <end position="287"/>
    </location>
</feature>
<evidence type="ECO:0000313" key="3">
    <source>
        <dbReference type="EMBL" id="VAV97214.1"/>
    </source>
</evidence>
<gene>
    <name evidence="3" type="ORF">MNBD_ACTINO01-676</name>
</gene>
<dbReference type="InterPro" id="IPR050219">
    <property type="entry name" value="DnaG_primase"/>
</dbReference>
<dbReference type="InterPro" id="IPR013264">
    <property type="entry name" value="DNAG_N"/>
</dbReference>
<dbReference type="Pfam" id="PF08275">
    <property type="entry name" value="DNAG_N"/>
    <property type="match status" value="1"/>
</dbReference>
<accession>A0A3B0RTW7</accession>
<evidence type="ECO:0000259" key="2">
    <source>
        <dbReference type="PROSITE" id="PS50880"/>
    </source>
</evidence>
<keyword evidence="3" id="KW-0548">Nucleotidyltransferase</keyword>